<evidence type="ECO:0000313" key="2">
    <source>
        <dbReference type="Proteomes" id="UP001214638"/>
    </source>
</evidence>
<sequence>MLQLVSDDPKCNAILLLTGKNYGIDTSTIVSKIIIKRPFGPNAHMLYRALSECSCEIELASQLFQGMQESTEPLSVINYICGYTKFVKNGKIEMDKDIFNLLCHKTLQILNALNSQQVLDLGCNVVEFLEYFPEANTLVNELVQVLDEDEYINLHDFCKFVDKILRFGVKPKLIKMLHNHVTREIPCSPQEITHVVCVMGKCHEIPPDARILDNISIQIRKTLPQFKLEQIAQMIVSMSKLNYNNLGLVKCMAKVVSSMIDFNSYVDAVTLTNLFTGFSRLQYKNQDFYKTLGDILAKEEVFANLQIHDATSVVRAHARIHFVNHNLFKMMDPMLFDKKVINATIATKIIVAHGKLCFQHPKLHNHLLETIDLEALKKDPGATKKLCLALEKLGIHCPELSESADYSLPRIAFKSTAIPVPHLQHVRKRKWTW</sequence>
<reference evidence="1" key="1">
    <citation type="journal article" date="2023" name="Nat. Microbiol.">
        <title>Babesia duncani multi-omics identifies virulence factors and drug targets.</title>
        <authorList>
            <person name="Singh P."/>
            <person name="Lonardi S."/>
            <person name="Liang Q."/>
            <person name="Vydyam P."/>
            <person name="Khabirova E."/>
            <person name="Fang T."/>
            <person name="Gihaz S."/>
            <person name="Thekkiniath J."/>
            <person name="Munshi M."/>
            <person name="Abel S."/>
            <person name="Ciampossin L."/>
            <person name="Batugedara G."/>
            <person name="Gupta M."/>
            <person name="Lu X.M."/>
            <person name="Lenz T."/>
            <person name="Chakravarty S."/>
            <person name="Cornillot E."/>
            <person name="Hu Y."/>
            <person name="Ma W."/>
            <person name="Gonzalez L.M."/>
            <person name="Sanchez S."/>
            <person name="Estrada K."/>
            <person name="Sanchez-Flores A."/>
            <person name="Montero E."/>
            <person name="Harb O.S."/>
            <person name="Le Roch K.G."/>
            <person name="Mamoun C.B."/>
        </authorList>
    </citation>
    <scope>NUCLEOTIDE SEQUENCE</scope>
    <source>
        <strain evidence="1">WA1</strain>
    </source>
</reference>
<dbReference type="EMBL" id="JALLKP010000003">
    <property type="protein sequence ID" value="KAK2196027.1"/>
    <property type="molecule type" value="Genomic_DNA"/>
</dbReference>
<comment type="caution">
    <text evidence="1">The sequence shown here is derived from an EMBL/GenBank/DDBJ whole genome shotgun (WGS) entry which is preliminary data.</text>
</comment>
<dbReference type="Proteomes" id="UP001214638">
    <property type="component" value="Unassembled WGS sequence"/>
</dbReference>
<gene>
    <name evidence="1" type="ORF">BdWA1_002625</name>
</gene>
<protein>
    <submittedName>
        <fullName evidence="1">Uncharacterized protein</fullName>
    </submittedName>
</protein>
<evidence type="ECO:0000313" key="1">
    <source>
        <dbReference type="EMBL" id="KAK2196027.1"/>
    </source>
</evidence>
<dbReference type="AlphaFoldDB" id="A0AAD9PJK9"/>
<proteinExistence type="predicted"/>
<dbReference type="RefSeq" id="XP_067802869.1">
    <property type="nucleotide sequence ID" value="XM_067947647.1"/>
</dbReference>
<keyword evidence="2" id="KW-1185">Reference proteome</keyword>
<dbReference type="GeneID" id="94336922"/>
<accession>A0AAD9PJK9</accession>
<dbReference type="KEGG" id="bdw:94336922"/>
<organism evidence="1 2">
    <name type="scientific">Babesia duncani</name>
    <dbReference type="NCBI Taxonomy" id="323732"/>
    <lineage>
        <taxon>Eukaryota</taxon>
        <taxon>Sar</taxon>
        <taxon>Alveolata</taxon>
        <taxon>Apicomplexa</taxon>
        <taxon>Aconoidasida</taxon>
        <taxon>Piroplasmida</taxon>
        <taxon>Babesiidae</taxon>
        <taxon>Babesia</taxon>
    </lineage>
</organism>
<name>A0AAD9PJK9_9APIC</name>